<comment type="cofactor">
    <cofactor evidence="3">
        <name>Mg(2+)</name>
        <dbReference type="ChEBI" id="CHEBI:18420"/>
    </cofactor>
</comment>
<evidence type="ECO:0000256" key="1">
    <source>
        <dbReference type="ARBA" id="ARBA00009759"/>
    </source>
</evidence>
<feature type="region of interest" description="Disordered" evidence="4">
    <location>
        <begin position="379"/>
        <end position="405"/>
    </location>
</feature>
<dbReference type="Gene3D" id="3.40.190.80">
    <property type="match status" value="1"/>
</dbReference>
<protein>
    <recommendedName>
        <fullName evidence="2">3'(2'),5'-bisphosphate nucleotidase</fullName>
        <ecNumber evidence="2">3.1.3.7</ecNumber>
    </recommendedName>
</protein>
<evidence type="ECO:0000313" key="5">
    <source>
        <dbReference type="EMBL" id="KAL3823744.1"/>
    </source>
</evidence>
<feature type="binding site" evidence="3">
    <location>
        <position position="217"/>
    </location>
    <ligand>
        <name>Mg(2+)</name>
        <dbReference type="ChEBI" id="CHEBI:18420"/>
        <label>1</label>
        <note>catalytic</note>
    </ligand>
</feature>
<feature type="region of interest" description="Disordered" evidence="4">
    <location>
        <begin position="43"/>
        <end position="113"/>
    </location>
</feature>
<dbReference type="AlphaFoldDB" id="A0ABD3SGN2"/>
<feature type="binding site" evidence="3">
    <location>
        <position position="305"/>
    </location>
    <ligand>
        <name>Mg(2+)</name>
        <dbReference type="ChEBI" id="CHEBI:18420"/>
        <label>1</label>
        <note>catalytic</note>
    </ligand>
</feature>
<feature type="compositionally biased region" description="Basic residues" evidence="4">
    <location>
        <begin position="85"/>
        <end position="94"/>
    </location>
</feature>
<feature type="region of interest" description="Disordered" evidence="4">
    <location>
        <begin position="271"/>
        <end position="291"/>
    </location>
</feature>
<comment type="similarity">
    <text evidence="1">Belongs to the inositol monophosphatase superfamily.</text>
</comment>
<dbReference type="InterPro" id="IPR000760">
    <property type="entry name" value="Inositol_monophosphatase-like"/>
</dbReference>
<dbReference type="SUPFAM" id="SSF56655">
    <property type="entry name" value="Carbohydrate phosphatase"/>
    <property type="match status" value="1"/>
</dbReference>
<dbReference type="Pfam" id="PF00459">
    <property type="entry name" value="Inositol_P"/>
    <property type="match status" value="1"/>
</dbReference>
<dbReference type="EMBL" id="JALLPB020000030">
    <property type="protein sequence ID" value="KAL3823744.1"/>
    <property type="molecule type" value="Genomic_DNA"/>
</dbReference>
<sequence length="620" mass="65252">MLIILSLFRPPHPSTALSITRSLIPRCRSPRGDDRIITRRTTTLPTAAASAVMPPSSSSGGGGGARRAHVGSSPSTEVANEHYARRPHSRVGLRRRNEGGETTTDDDDDAAVDVPITGDVGSLERLCSVTVRACELMRPLICAIYDELQVSSSSSSSSSSSVGGGSDSSSGVGSDAAVIVSRAKEDDSAFTIADGLVQRLLVEVLYSRLPFRDVVGEEDEGGGRKDDYGRADGSAAAIVDDDWSLVQGLTVPSDLMPLVESTRSWMRSLAEENLLPPPPSSDDDDDERGTPRYYRDVTVFIDPIDGTREFSTGMGDQCSVCVGFANGQGRAIAGVVYRPIPSSSSGGGVGRRPTWAAGARSEGYAACDFGRTGGGDMMGSSLSSSSSSDVIDDGRDHGIDADGTTTATRAGEIRTMVAGGGLLTTNGPISPFVGSLIDILGVERVRSGGAGNKMMMLLERSIYGPNHGGGGGECDGTMLYIQDRGVSRWDTCAAEGVLEAYGGRLTKLTPYLAGEASMGGGGNDDEHDGGESYYTYLAGPTNRDFVPGLAFLTKNNRRQKTKGDDVRFGDRRALDVDDVKAYSNLCGFVALGREWNTVEGRGHIKEAIQGAARLNPPSFN</sequence>
<keyword evidence="3" id="KW-0460">Magnesium</keyword>
<feature type="compositionally biased region" description="Low complexity" evidence="4">
    <location>
        <begin position="43"/>
        <end position="58"/>
    </location>
</feature>
<dbReference type="PANTHER" id="PTHR43028">
    <property type="entry name" value="3'(2'),5'-BISPHOSPHATE NUCLEOTIDASE 1"/>
    <property type="match status" value="1"/>
</dbReference>
<name>A0ABD3SGN2_9STRA</name>
<evidence type="ECO:0000256" key="3">
    <source>
        <dbReference type="PIRSR" id="PIRSR600760-2"/>
    </source>
</evidence>
<evidence type="ECO:0000256" key="2">
    <source>
        <dbReference type="ARBA" id="ARBA00012633"/>
    </source>
</evidence>
<feature type="compositionally biased region" description="Low complexity" evidence="4">
    <location>
        <begin position="379"/>
        <end position="389"/>
    </location>
</feature>
<gene>
    <name evidence="5" type="ORF">ACHAXA_004837</name>
</gene>
<dbReference type="GO" id="GO:0008441">
    <property type="term" value="F:3'(2'),5'-bisphosphate nucleotidase activity"/>
    <property type="evidence" value="ECO:0007669"/>
    <property type="project" value="UniProtKB-EC"/>
</dbReference>
<feature type="region of interest" description="Disordered" evidence="4">
    <location>
        <begin position="152"/>
        <end position="173"/>
    </location>
</feature>
<keyword evidence="6" id="KW-1185">Reference proteome</keyword>
<feature type="binding site" evidence="3">
    <location>
        <position position="302"/>
    </location>
    <ligand>
        <name>Mg(2+)</name>
        <dbReference type="ChEBI" id="CHEBI:18420"/>
        <label>1</label>
        <note>catalytic</note>
    </ligand>
</feature>
<reference evidence="5 6" key="1">
    <citation type="submission" date="2024-10" db="EMBL/GenBank/DDBJ databases">
        <title>Updated reference genomes for cyclostephanoid diatoms.</title>
        <authorList>
            <person name="Roberts W.R."/>
            <person name="Alverson A.J."/>
        </authorList>
    </citation>
    <scope>NUCLEOTIDE SEQUENCE [LARGE SCALE GENOMIC DNA]</scope>
    <source>
        <strain evidence="5 6">AJA228-03</strain>
    </source>
</reference>
<evidence type="ECO:0000313" key="6">
    <source>
        <dbReference type="Proteomes" id="UP001530377"/>
    </source>
</evidence>
<dbReference type="EC" id="3.1.3.7" evidence="2"/>
<proteinExistence type="inferred from homology"/>
<feature type="binding site" evidence="3">
    <location>
        <position position="304"/>
    </location>
    <ligand>
        <name>Mg(2+)</name>
        <dbReference type="ChEBI" id="CHEBI:18420"/>
        <label>1</label>
        <note>catalytic</note>
    </ligand>
</feature>
<dbReference type="InterPro" id="IPR050725">
    <property type="entry name" value="CysQ/Inositol_MonoPase"/>
</dbReference>
<dbReference type="Proteomes" id="UP001530377">
    <property type="component" value="Unassembled WGS sequence"/>
</dbReference>
<keyword evidence="3" id="KW-0479">Metal-binding</keyword>
<accession>A0ABD3SGN2</accession>
<feature type="binding site" evidence="3">
    <location>
        <position position="490"/>
    </location>
    <ligand>
        <name>Mg(2+)</name>
        <dbReference type="ChEBI" id="CHEBI:18420"/>
        <label>1</label>
        <note>catalytic</note>
    </ligand>
</feature>
<dbReference type="Gene3D" id="3.30.540.10">
    <property type="entry name" value="Fructose-1,6-Bisphosphatase, subunit A, domain 1"/>
    <property type="match status" value="1"/>
</dbReference>
<comment type="caution">
    <text evidence="5">The sequence shown here is derived from an EMBL/GenBank/DDBJ whole genome shotgun (WGS) entry which is preliminary data.</text>
</comment>
<dbReference type="PANTHER" id="PTHR43028:SF5">
    <property type="entry name" value="3'(2'),5'-BISPHOSPHATE NUCLEOTIDASE 1"/>
    <property type="match status" value="1"/>
</dbReference>
<evidence type="ECO:0000256" key="4">
    <source>
        <dbReference type="SAM" id="MobiDB-lite"/>
    </source>
</evidence>
<organism evidence="5 6">
    <name type="scientific">Cyclostephanos tholiformis</name>
    <dbReference type="NCBI Taxonomy" id="382380"/>
    <lineage>
        <taxon>Eukaryota</taxon>
        <taxon>Sar</taxon>
        <taxon>Stramenopiles</taxon>
        <taxon>Ochrophyta</taxon>
        <taxon>Bacillariophyta</taxon>
        <taxon>Coscinodiscophyceae</taxon>
        <taxon>Thalassiosirophycidae</taxon>
        <taxon>Stephanodiscales</taxon>
        <taxon>Stephanodiscaceae</taxon>
        <taxon>Cyclostephanos</taxon>
    </lineage>
</organism>